<dbReference type="GO" id="GO:0004049">
    <property type="term" value="F:anthranilate synthase activity"/>
    <property type="evidence" value="ECO:0007669"/>
    <property type="project" value="TreeGrafter"/>
</dbReference>
<dbReference type="PROSITE" id="PS51273">
    <property type="entry name" value="GATASE_TYPE_1"/>
    <property type="match status" value="1"/>
</dbReference>
<dbReference type="EMBL" id="LAYY01000011">
    <property type="protein sequence ID" value="KKK37774.1"/>
    <property type="molecule type" value="Genomic_DNA"/>
</dbReference>
<reference evidence="3 4" key="1">
    <citation type="submission" date="2015-04" db="EMBL/GenBank/DDBJ databases">
        <title>Taxonomic description and genome sequence of Bacillus campisalis sp. nov., a novel member of the genus Bacillus isolated from solar saltern.</title>
        <authorList>
            <person name="Mathan Kumar R."/>
            <person name="Kaur G."/>
            <person name="Kumar A."/>
            <person name="Singh N.K."/>
            <person name="Kaur N."/>
            <person name="Kumar N."/>
            <person name="Mayilraj S."/>
        </authorList>
    </citation>
    <scope>NUCLEOTIDE SEQUENCE [LARGE SCALE GENOMIC DNA]</scope>
    <source>
        <strain evidence="3 4">SA2-6</strain>
    </source>
</reference>
<sequence>MILLIDNYDSFTFNLYQYLGELGSLPVVVRNDALTVDDVLNMMPEAIIISPGPGRPEHAGICVDIIRALAPSIPILGICLGHQAIGYAFGGKITKAERIMHGKISRLNHSGTSIFAGMPRKMDVMRYHSLVIEKNTVPEQFDVLATSAEDGEIMAIKHKEFPLYGLQFHPESIASREGKQLLNNFLIQMRKENEKHEVLS</sequence>
<dbReference type="FunFam" id="3.40.50.880:FF:000003">
    <property type="entry name" value="Anthranilate synthase component II"/>
    <property type="match status" value="1"/>
</dbReference>
<accession>A0A0M2ST57</accession>
<dbReference type="Gene3D" id="3.40.50.880">
    <property type="match status" value="1"/>
</dbReference>
<dbReference type="PANTHER" id="PTHR43418:SF4">
    <property type="entry name" value="MULTIFUNCTIONAL TRYPTOPHAN BIOSYNTHESIS PROTEIN"/>
    <property type="match status" value="1"/>
</dbReference>
<dbReference type="Proteomes" id="UP000034166">
    <property type="component" value="Unassembled WGS sequence"/>
</dbReference>
<dbReference type="GO" id="GO:0005829">
    <property type="term" value="C:cytosol"/>
    <property type="evidence" value="ECO:0007669"/>
    <property type="project" value="TreeGrafter"/>
</dbReference>
<comment type="caution">
    <text evidence="3">The sequence shown here is derived from an EMBL/GenBank/DDBJ whole genome shotgun (WGS) entry which is preliminary data.</text>
</comment>
<dbReference type="SUPFAM" id="SSF52317">
    <property type="entry name" value="Class I glutamine amidotransferase-like"/>
    <property type="match status" value="1"/>
</dbReference>
<proteinExistence type="predicted"/>
<dbReference type="CDD" id="cd01743">
    <property type="entry name" value="GATase1_Anthranilate_Synthase"/>
    <property type="match status" value="1"/>
</dbReference>
<keyword evidence="1" id="KW-0315">Glutamine amidotransferase</keyword>
<dbReference type="OrthoDB" id="9804328at2"/>
<organism evidence="3 4">
    <name type="scientific">Mesobacillus campisalis</name>
    <dbReference type="NCBI Taxonomy" id="1408103"/>
    <lineage>
        <taxon>Bacteria</taxon>
        <taxon>Bacillati</taxon>
        <taxon>Bacillota</taxon>
        <taxon>Bacilli</taxon>
        <taxon>Bacillales</taxon>
        <taxon>Bacillaceae</taxon>
        <taxon>Mesobacillus</taxon>
    </lineage>
</organism>
<dbReference type="Pfam" id="PF00117">
    <property type="entry name" value="GATase"/>
    <property type="match status" value="1"/>
</dbReference>
<dbReference type="InterPro" id="IPR050472">
    <property type="entry name" value="Anth_synth/Amidotransfase"/>
</dbReference>
<dbReference type="PRINTS" id="PR00097">
    <property type="entry name" value="ANTSNTHASEII"/>
</dbReference>
<dbReference type="PATRIC" id="fig|1408103.3.peg.2560"/>
<evidence type="ECO:0000313" key="4">
    <source>
        <dbReference type="Proteomes" id="UP000034166"/>
    </source>
</evidence>
<evidence type="ECO:0000256" key="1">
    <source>
        <dbReference type="ARBA" id="ARBA00022962"/>
    </source>
</evidence>
<dbReference type="NCBIfam" id="TIGR00566">
    <property type="entry name" value="trpG_papA"/>
    <property type="match status" value="1"/>
</dbReference>
<gene>
    <name evidence="3" type="ORF">WQ57_11385</name>
</gene>
<keyword evidence="4" id="KW-1185">Reference proteome</keyword>
<name>A0A0M2ST57_9BACI</name>
<protein>
    <submittedName>
        <fullName evidence="3">Anthranilate synthase subunit II</fullName>
    </submittedName>
</protein>
<dbReference type="GO" id="GO:0000162">
    <property type="term" value="P:L-tryptophan biosynthetic process"/>
    <property type="evidence" value="ECO:0007669"/>
    <property type="project" value="TreeGrafter"/>
</dbReference>
<dbReference type="InterPro" id="IPR017926">
    <property type="entry name" value="GATASE"/>
</dbReference>
<dbReference type="PRINTS" id="PR00096">
    <property type="entry name" value="GATASE"/>
</dbReference>
<dbReference type="InterPro" id="IPR006221">
    <property type="entry name" value="TrpG/PapA_dom"/>
</dbReference>
<dbReference type="InterPro" id="IPR029062">
    <property type="entry name" value="Class_I_gatase-like"/>
</dbReference>
<evidence type="ECO:0000259" key="2">
    <source>
        <dbReference type="Pfam" id="PF00117"/>
    </source>
</evidence>
<evidence type="ECO:0000313" key="3">
    <source>
        <dbReference type="EMBL" id="KKK37774.1"/>
    </source>
</evidence>
<dbReference type="RefSeq" id="WP_046523897.1">
    <property type="nucleotide sequence ID" value="NZ_LAYY01000011.1"/>
</dbReference>
<dbReference type="PANTHER" id="PTHR43418">
    <property type="entry name" value="MULTIFUNCTIONAL TRYPTOPHAN BIOSYNTHESIS PROTEIN-RELATED"/>
    <property type="match status" value="1"/>
</dbReference>
<dbReference type="AlphaFoldDB" id="A0A0M2ST57"/>
<dbReference type="PRINTS" id="PR00099">
    <property type="entry name" value="CPSGATASE"/>
</dbReference>
<feature type="domain" description="Glutamine amidotransferase" evidence="2">
    <location>
        <begin position="3"/>
        <end position="189"/>
    </location>
</feature>